<dbReference type="RefSeq" id="WP_305202969.1">
    <property type="nucleotide sequence ID" value="NZ_JAUUIA010001605.1"/>
</dbReference>
<sequence length="77" mass="8794">VHGSSWEIEALAVDQQDARRLYPSLSHDELNRVVFSLPGDIEAGKRELARLTDELETLQQELAHWSLEERLSPLEQA</sequence>
<dbReference type="Proteomes" id="UP001244490">
    <property type="component" value="Unassembled WGS sequence"/>
</dbReference>
<protein>
    <submittedName>
        <fullName evidence="2">Uncharacterized protein</fullName>
    </submittedName>
</protein>
<reference evidence="2" key="1">
    <citation type="submission" date="2023-07" db="EMBL/GenBank/DDBJ databases">
        <authorList>
            <person name="Peng Z."/>
        </authorList>
    </citation>
    <scope>NUCLEOTIDE SEQUENCE</scope>
    <source>
        <strain evidence="2">KP219</strain>
    </source>
</reference>
<evidence type="ECO:0000313" key="3">
    <source>
        <dbReference type="Proteomes" id="UP001244490"/>
    </source>
</evidence>
<proteinExistence type="predicted"/>
<comment type="caution">
    <text evidence="2">The sequence shown here is derived from an EMBL/GenBank/DDBJ whole genome shotgun (WGS) entry which is preliminary data.</text>
</comment>
<keyword evidence="1" id="KW-0175">Coiled coil</keyword>
<dbReference type="EMBL" id="JAUUIA010001605">
    <property type="protein sequence ID" value="MDP0972051.1"/>
    <property type="molecule type" value="Genomic_DNA"/>
</dbReference>
<evidence type="ECO:0000256" key="1">
    <source>
        <dbReference type="SAM" id="Coils"/>
    </source>
</evidence>
<feature type="non-terminal residue" evidence="2">
    <location>
        <position position="1"/>
    </location>
</feature>
<accession>A0AAW8ATL9</accession>
<organism evidence="2 3">
    <name type="scientific">Klebsiella pneumoniae</name>
    <dbReference type="NCBI Taxonomy" id="573"/>
    <lineage>
        <taxon>Bacteria</taxon>
        <taxon>Pseudomonadati</taxon>
        <taxon>Pseudomonadota</taxon>
        <taxon>Gammaproteobacteria</taxon>
        <taxon>Enterobacterales</taxon>
        <taxon>Enterobacteriaceae</taxon>
        <taxon>Klebsiella/Raoultella group</taxon>
        <taxon>Klebsiella</taxon>
        <taxon>Klebsiella pneumoniae complex</taxon>
    </lineage>
</organism>
<name>A0AAW8ATL9_KLEPN</name>
<feature type="non-terminal residue" evidence="2">
    <location>
        <position position="77"/>
    </location>
</feature>
<evidence type="ECO:0000313" key="2">
    <source>
        <dbReference type="EMBL" id="MDP0972051.1"/>
    </source>
</evidence>
<dbReference type="AlphaFoldDB" id="A0AAW8ATL9"/>
<gene>
    <name evidence="2" type="ORF">Q6294_34540</name>
</gene>
<feature type="coiled-coil region" evidence="1">
    <location>
        <begin position="41"/>
        <end position="68"/>
    </location>
</feature>